<accession>A0AAV3YXL3</accession>
<evidence type="ECO:0000313" key="3">
    <source>
        <dbReference type="Proteomes" id="UP000735302"/>
    </source>
</evidence>
<keyword evidence="1" id="KW-0732">Signal</keyword>
<dbReference type="EMBL" id="BLXT01001848">
    <property type="protein sequence ID" value="GFN88245.1"/>
    <property type="molecule type" value="Genomic_DNA"/>
</dbReference>
<keyword evidence="3" id="KW-1185">Reference proteome</keyword>
<evidence type="ECO:0000313" key="2">
    <source>
        <dbReference type="EMBL" id="GFN88245.1"/>
    </source>
</evidence>
<reference evidence="2 3" key="1">
    <citation type="journal article" date="2021" name="Elife">
        <title>Chloroplast acquisition without the gene transfer in kleptoplastic sea slugs, Plakobranchus ocellatus.</title>
        <authorList>
            <person name="Maeda T."/>
            <person name="Takahashi S."/>
            <person name="Yoshida T."/>
            <person name="Shimamura S."/>
            <person name="Takaki Y."/>
            <person name="Nagai Y."/>
            <person name="Toyoda A."/>
            <person name="Suzuki Y."/>
            <person name="Arimoto A."/>
            <person name="Ishii H."/>
            <person name="Satoh N."/>
            <person name="Nishiyama T."/>
            <person name="Hasebe M."/>
            <person name="Maruyama T."/>
            <person name="Minagawa J."/>
            <person name="Obokata J."/>
            <person name="Shigenobu S."/>
        </authorList>
    </citation>
    <scope>NUCLEOTIDE SEQUENCE [LARGE SCALE GENOMIC DNA]</scope>
</reference>
<evidence type="ECO:0000256" key="1">
    <source>
        <dbReference type="SAM" id="SignalP"/>
    </source>
</evidence>
<proteinExistence type="predicted"/>
<feature type="chain" id="PRO_5043595856" evidence="1">
    <location>
        <begin position="29"/>
        <end position="224"/>
    </location>
</feature>
<dbReference type="Proteomes" id="UP000735302">
    <property type="component" value="Unassembled WGS sequence"/>
</dbReference>
<feature type="signal peptide" evidence="1">
    <location>
        <begin position="1"/>
        <end position="28"/>
    </location>
</feature>
<sequence>MMTATVVSQQICLLLSAFFGQEVLVANALKDSIISNKKSSLLSMLFSGNFDTDSALDNVINIPSLDPTKRDEIYNAVYGEGISNIGDYRSRKPYNGDYGTGMPNSGDYGTGMPYSGDYGSGMPYSDEYESRMPYSGVYGSGMPYSGDYGLEYPYRGDYGSGSPNSDDYGSGMPYSGDYGSEMTYSGDYGSGMPHSGDFGSETPYSGIILPFPTWLFDFKNLVWG</sequence>
<dbReference type="AlphaFoldDB" id="A0AAV3YXL3"/>
<name>A0AAV3YXL3_9GAST</name>
<organism evidence="2 3">
    <name type="scientific">Plakobranchus ocellatus</name>
    <dbReference type="NCBI Taxonomy" id="259542"/>
    <lineage>
        <taxon>Eukaryota</taxon>
        <taxon>Metazoa</taxon>
        <taxon>Spiralia</taxon>
        <taxon>Lophotrochozoa</taxon>
        <taxon>Mollusca</taxon>
        <taxon>Gastropoda</taxon>
        <taxon>Heterobranchia</taxon>
        <taxon>Euthyneura</taxon>
        <taxon>Panpulmonata</taxon>
        <taxon>Sacoglossa</taxon>
        <taxon>Placobranchoidea</taxon>
        <taxon>Plakobranchidae</taxon>
        <taxon>Plakobranchus</taxon>
    </lineage>
</organism>
<gene>
    <name evidence="2" type="ORF">PoB_001475100</name>
</gene>
<protein>
    <submittedName>
        <fullName evidence="2">Ribosome-binding protein 1</fullName>
    </submittedName>
</protein>
<comment type="caution">
    <text evidence="2">The sequence shown here is derived from an EMBL/GenBank/DDBJ whole genome shotgun (WGS) entry which is preliminary data.</text>
</comment>